<protein>
    <submittedName>
        <fullName evidence="1">Uncharacterized protein</fullName>
    </submittedName>
</protein>
<keyword evidence="2" id="KW-1185">Reference proteome</keyword>
<dbReference type="Proteomes" id="UP000326340">
    <property type="component" value="Unassembled WGS sequence"/>
</dbReference>
<dbReference type="AlphaFoldDB" id="A0A5Q4C2G6"/>
<accession>A0A5Q4C2G6</accession>
<gene>
    <name evidence="1" type="ORF">CSHISOI_01976</name>
</gene>
<reference evidence="1 2" key="1">
    <citation type="journal article" date="2019" name="Sci. Rep.">
        <title>Colletotrichum shisoi sp. nov., an anthracnose pathogen of Perilla frutescens in Japan: molecular phylogenetic, morphological and genomic evidence.</title>
        <authorList>
            <person name="Gan P."/>
            <person name="Tsushima A."/>
            <person name="Hiroyama R."/>
            <person name="Narusaka M."/>
            <person name="Takano Y."/>
            <person name="Narusaka Y."/>
            <person name="Kawaradani M."/>
            <person name="Damm U."/>
            <person name="Shirasu K."/>
        </authorList>
    </citation>
    <scope>NUCLEOTIDE SEQUENCE [LARGE SCALE GENOMIC DNA]</scope>
    <source>
        <strain evidence="1 2">PG-2018a</strain>
    </source>
</reference>
<sequence>MPHSVMTKKRLQSRSPSAQGLALVSTCLTRRLEYVLQSWPGALTGNRLTKAKISSEMRAC</sequence>
<proteinExistence type="predicted"/>
<comment type="caution">
    <text evidence="1">The sequence shown here is derived from an EMBL/GenBank/DDBJ whole genome shotgun (WGS) entry which is preliminary data.</text>
</comment>
<name>A0A5Q4C2G6_9PEZI</name>
<evidence type="ECO:0000313" key="2">
    <source>
        <dbReference type="Proteomes" id="UP000326340"/>
    </source>
</evidence>
<dbReference type="EMBL" id="PUHP01000091">
    <property type="protein sequence ID" value="TQN73515.1"/>
    <property type="molecule type" value="Genomic_DNA"/>
</dbReference>
<organism evidence="1 2">
    <name type="scientific">Colletotrichum shisoi</name>
    <dbReference type="NCBI Taxonomy" id="2078593"/>
    <lineage>
        <taxon>Eukaryota</taxon>
        <taxon>Fungi</taxon>
        <taxon>Dikarya</taxon>
        <taxon>Ascomycota</taxon>
        <taxon>Pezizomycotina</taxon>
        <taxon>Sordariomycetes</taxon>
        <taxon>Hypocreomycetidae</taxon>
        <taxon>Glomerellales</taxon>
        <taxon>Glomerellaceae</taxon>
        <taxon>Colletotrichum</taxon>
        <taxon>Colletotrichum destructivum species complex</taxon>
    </lineage>
</organism>
<evidence type="ECO:0000313" key="1">
    <source>
        <dbReference type="EMBL" id="TQN73515.1"/>
    </source>
</evidence>